<dbReference type="Gene3D" id="2.30.30.40">
    <property type="entry name" value="SH3 Domains"/>
    <property type="match status" value="1"/>
</dbReference>
<dbReference type="EMBL" id="AZQP01000014">
    <property type="protein sequence ID" value="EYE88745.1"/>
    <property type="molecule type" value="Genomic_DNA"/>
</dbReference>
<sequence length="568" mass="61429">MDILSFNDFHGALKQEGKNIGAANLAGEIKKLKQANPSTIVVAAGDLYQGSAMSNLLYGKPVSEMLKSLGVIASAVGNHEFDWGIDKIASWSKDGGFDFLAANIVDKKTGKPVDWAKPYKVVEVDGVKIGFIGLATPETAFKTKPENVKDIEFKNPSEVAKLWADKLKNGELPEGKVDVAIALTHLGSAVNNGVVTGEAAELCNNVNNIDAVISGHTHMNVAGRVNGKAIVQGYYNGRSLAKLSIGLDKFGRVTGVEPSVIDVYKQTTLTSDPEVKAIYDKYSKEVEPILSEVIGTTDKELTHDKTSGPSILGEWTCDVMKKSAGVQIAVTNGGGLRTSIPQGQITVGKLYEVMPFDNTLVKMKLKGSDLKKVIENGILNESIGWVQVSGVKVYYNKNAEAGNRITSMRLMDGTKVDMDKYYTVVTNDFMATGGDGYDFKAAIEVVDTGEPIREALIKEIKAVKNLSVEKIGYLIDGEDTTIDKPVEEPVAPAEPAAAKIESEKKEMAKVVSITAKKGLNVRASYAKTARKIGALRYGTKVKVISQHGDWYEISYKGKKGYIFKLYTK</sequence>
<dbReference type="PROSITE" id="PS51781">
    <property type="entry name" value="SH3B"/>
    <property type="match status" value="1"/>
</dbReference>
<dbReference type="SUPFAM" id="SSF56300">
    <property type="entry name" value="Metallo-dependent phosphatases"/>
    <property type="match status" value="1"/>
</dbReference>
<dbReference type="PANTHER" id="PTHR11575:SF24">
    <property type="entry name" value="5'-NUCLEOTIDASE"/>
    <property type="match status" value="1"/>
</dbReference>
<name>A0A017RXS2_9CLOT</name>
<dbReference type="InterPro" id="IPR003646">
    <property type="entry name" value="SH3-like_bac-type"/>
</dbReference>
<evidence type="ECO:0000313" key="4">
    <source>
        <dbReference type="EMBL" id="EYE88745.1"/>
    </source>
</evidence>
<dbReference type="Pfam" id="PF00149">
    <property type="entry name" value="Metallophos"/>
    <property type="match status" value="1"/>
</dbReference>
<dbReference type="InterPro" id="IPR006179">
    <property type="entry name" value="5_nucleotidase/apyrase"/>
</dbReference>
<evidence type="ECO:0000313" key="5">
    <source>
        <dbReference type="Proteomes" id="UP000019681"/>
    </source>
</evidence>
<dbReference type="InterPro" id="IPR036907">
    <property type="entry name" value="5'-Nucleotdase_C_sf"/>
</dbReference>
<dbReference type="GO" id="GO:0009166">
    <property type="term" value="P:nucleotide catabolic process"/>
    <property type="evidence" value="ECO:0007669"/>
    <property type="project" value="InterPro"/>
</dbReference>
<evidence type="ECO:0000256" key="2">
    <source>
        <dbReference type="RuleBase" id="RU362119"/>
    </source>
</evidence>
<dbReference type="GO" id="GO:0016787">
    <property type="term" value="F:hydrolase activity"/>
    <property type="evidence" value="ECO:0007669"/>
    <property type="project" value="UniProtKB-KW"/>
</dbReference>
<dbReference type="PANTHER" id="PTHR11575">
    <property type="entry name" value="5'-NUCLEOTIDASE-RELATED"/>
    <property type="match status" value="1"/>
</dbReference>
<accession>A0A017RXS2</accession>
<feature type="domain" description="SH3b" evidence="3">
    <location>
        <begin position="508"/>
        <end position="568"/>
    </location>
</feature>
<keyword evidence="5" id="KW-1185">Reference proteome</keyword>
<comment type="similarity">
    <text evidence="2">Belongs to the 5'-nucleotidase family.</text>
</comment>
<dbReference type="Pfam" id="PF08239">
    <property type="entry name" value="SH3_3"/>
    <property type="match status" value="1"/>
</dbReference>
<keyword evidence="1" id="KW-0732">Signal</keyword>
<dbReference type="GO" id="GO:0000166">
    <property type="term" value="F:nucleotide binding"/>
    <property type="evidence" value="ECO:0007669"/>
    <property type="project" value="UniProtKB-KW"/>
</dbReference>
<gene>
    <name evidence="4" type="ORF">Q428_06340</name>
</gene>
<reference evidence="4 5" key="1">
    <citation type="journal article" date="2014" name="Genome Announc.">
        <title>Draft Genome Sequence of Fervidicella metallireducens Strain AeBT, an Iron-Reducing Thermoanaerobe from the Great Artesian Basin.</title>
        <authorList>
            <person name="Patel B.K."/>
        </authorList>
    </citation>
    <scope>NUCLEOTIDE SEQUENCE [LARGE SCALE GENOMIC DNA]</scope>
    <source>
        <strain evidence="4 5">AeB</strain>
    </source>
</reference>
<dbReference type="InterPro" id="IPR008334">
    <property type="entry name" value="5'-Nucleotdase_C"/>
</dbReference>
<keyword evidence="2" id="KW-0547">Nucleotide-binding</keyword>
<dbReference type="SUPFAM" id="SSF55816">
    <property type="entry name" value="5'-nucleotidase (syn. UDP-sugar hydrolase), C-terminal domain"/>
    <property type="match status" value="1"/>
</dbReference>
<dbReference type="Proteomes" id="UP000019681">
    <property type="component" value="Unassembled WGS sequence"/>
</dbReference>
<dbReference type="InterPro" id="IPR004843">
    <property type="entry name" value="Calcineurin-like_PHP"/>
</dbReference>
<dbReference type="CDD" id="cd00845">
    <property type="entry name" value="MPP_UshA_N_like"/>
    <property type="match status" value="1"/>
</dbReference>
<dbReference type="SMART" id="SM00287">
    <property type="entry name" value="SH3b"/>
    <property type="match status" value="1"/>
</dbReference>
<dbReference type="STRING" id="1403537.Q428_06340"/>
<dbReference type="PRINTS" id="PR01607">
    <property type="entry name" value="APYRASEFAMLY"/>
</dbReference>
<dbReference type="AlphaFoldDB" id="A0A017RXS2"/>
<protein>
    <submittedName>
        <fullName evidence="4">5'-nucleotidase</fullName>
    </submittedName>
</protein>
<dbReference type="Pfam" id="PF02872">
    <property type="entry name" value="5_nucleotid_C"/>
    <property type="match status" value="1"/>
</dbReference>
<dbReference type="Gene3D" id="3.90.780.10">
    <property type="entry name" value="5'-Nucleotidase, C-terminal domain"/>
    <property type="match status" value="1"/>
</dbReference>
<proteinExistence type="inferred from homology"/>
<dbReference type="Gene3D" id="3.60.21.10">
    <property type="match status" value="1"/>
</dbReference>
<dbReference type="InterPro" id="IPR029052">
    <property type="entry name" value="Metallo-depent_PP-like"/>
</dbReference>
<comment type="caution">
    <text evidence="4">The sequence shown here is derived from an EMBL/GenBank/DDBJ whole genome shotgun (WGS) entry which is preliminary data.</text>
</comment>
<organism evidence="4 5">
    <name type="scientific">Fervidicella metallireducens AeB</name>
    <dbReference type="NCBI Taxonomy" id="1403537"/>
    <lineage>
        <taxon>Bacteria</taxon>
        <taxon>Bacillati</taxon>
        <taxon>Bacillota</taxon>
        <taxon>Clostridia</taxon>
        <taxon>Eubacteriales</taxon>
        <taxon>Clostridiaceae</taxon>
        <taxon>Fervidicella</taxon>
    </lineage>
</organism>
<evidence type="ECO:0000256" key="1">
    <source>
        <dbReference type="ARBA" id="ARBA00022729"/>
    </source>
</evidence>
<evidence type="ECO:0000259" key="3">
    <source>
        <dbReference type="PROSITE" id="PS51781"/>
    </source>
</evidence>
<keyword evidence="2" id="KW-0378">Hydrolase</keyword>